<keyword evidence="2" id="KW-1185">Reference proteome</keyword>
<evidence type="ECO:0000313" key="2">
    <source>
        <dbReference type="Proteomes" id="UP000324222"/>
    </source>
</evidence>
<dbReference type="Proteomes" id="UP000324222">
    <property type="component" value="Unassembled WGS sequence"/>
</dbReference>
<comment type="caution">
    <text evidence="1">The sequence shown here is derived from an EMBL/GenBank/DDBJ whole genome shotgun (WGS) entry which is preliminary data.</text>
</comment>
<sequence length="55" mass="6307">MNDLESLAILQMFVDRKLWYLSEKGAALAFFNERVSPNDQVTMVKNLSCPTTLTR</sequence>
<organism evidence="1 2">
    <name type="scientific">Portunus trituberculatus</name>
    <name type="common">Swimming crab</name>
    <name type="synonym">Neptunus trituberculatus</name>
    <dbReference type="NCBI Taxonomy" id="210409"/>
    <lineage>
        <taxon>Eukaryota</taxon>
        <taxon>Metazoa</taxon>
        <taxon>Ecdysozoa</taxon>
        <taxon>Arthropoda</taxon>
        <taxon>Crustacea</taxon>
        <taxon>Multicrustacea</taxon>
        <taxon>Malacostraca</taxon>
        <taxon>Eumalacostraca</taxon>
        <taxon>Eucarida</taxon>
        <taxon>Decapoda</taxon>
        <taxon>Pleocyemata</taxon>
        <taxon>Brachyura</taxon>
        <taxon>Eubrachyura</taxon>
        <taxon>Portunoidea</taxon>
        <taxon>Portunidae</taxon>
        <taxon>Portuninae</taxon>
        <taxon>Portunus</taxon>
    </lineage>
</organism>
<dbReference type="EMBL" id="VSRR010128702">
    <property type="protein sequence ID" value="MPD01811.1"/>
    <property type="molecule type" value="Genomic_DNA"/>
</dbReference>
<dbReference type="AlphaFoldDB" id="A0A5B7JY34"/>
<name>A0A5B7JY34_PORTR</name>
<evidence type="ECO:0000313" key="1">
    <source>
        <dbReference type="EMBL" id="MPD01811.1"/>
    </source>
</evidence>
<accession>A0A5B7JY34</accession>
<gene>
    <name evidence="1" type="ORF">E2C01_097355</name>
</gene>
<reference evidence="1 2" key="1">
    <citation type="submission" date="2019-05" db="EMBL/GenBank/DDBJ databases">
        <title>Another draft genome of Portunus trituberculatus and its Hox gene families provides insights of decapod evolution.</title>
        <authorList>
            <person name="Jeong J.-H."/>
            <person name="Song I."/>
            <person name="Kim S."/>
            <person name="Choi T."/>
            <person name="Kim D."/>
            <person name="Ryu S."/>
            <person name="Kim W."/>
        </authorList>
    </citation>
    <scope>NUCLEOTIDE SEQUENCE [LARGE SCALE GENOMIC DNA]</scope>
    <source>
        <tissue evidence="1">Muscle</tissue>
    </source>
</reference>
<proteinExistence type="predicted"/>
<protein>
    <submittedName>
        <fullName evidence="1">Uncharacterized protein</fullName>
    </submittedName>
</protein>